<sequence length="126" mass="13957">MLLLILKQIHGKRALIAACGMGSHVTHKQAKFVDYIHSPTLISLDLSSNYDLVLDTIMFNKLVQILPNLREVDLSFVNMSLVEPVSLMNLSSSLSSLQLFDCGLQGEFPANLLQGQPSSAQFREKL</sequence>
<keyword evidence="7" id="KW-0325">Glycoprotein</keyword>
<organism evidence="8 9">
    <name type="scientific">Hevea brasiliensis</name>
    <name type="common">Para rubber tree</name>
    <name type="synonym">Siphonia brasiliensis</name>
    <dbReference type="NCBI Taxonomy" id="3981"/>
    <lineage>
        <taxon>Eukaryota</taxon>
        <taxon>Viridiplantae</taxon>
        <taxon>Streptophyta</taxon>
        <taxon>Embryophyta</taxon>
        <taxon>Tracheophyta</taxon>
        <taxon>Spermatophyta</taxon>
        <taxon>Magnoliopsida</taxon>
        <taxon>eudicotyledons</taxon>
        <taxon>Gunneridae</taxon>
        <taxon>Pentapetalae</taxon>
        <taxon>rosids</taxon>
        <taxon>fabids</taxon>
        <taxon>Malpighiales</taxon>
        <taxon>Euphorbiaceae</taxon>
        <taxon>Crotonoideae</taxon>
        <taxon>Micrandreae</taxon>
        <taxon>Hevea</taxon>
    </lineage>
</organism>
<evidence type="ECO:0000256" key="1">
    <source>
        <dbReference type="ARBA" id="ARBA00004479"/>
    </source>
</evidence>
<evidence type="ECO:0000256" key="3">
    <source>
        <dbReference type="ARBA" id="ARBA00022729"/>
    </source>
</evidence>
<evidence type="ECO:0000313" key="8">
    <source>
        <dbReference type="EMBL" id="KAF2318879.1"/>
    </source>
</evidence>
<evidence type="ECO:0000313" key="9">
    <source>
        <dbReference type="Proteomes" id="UP000467840"/>
    </source>
</evidence>
<evidence type="ECO:0000256" key="2">
    <source>
        <dbReference type="ARBA" id="ARBA00022692"/>
    </source>
</evidence>
<reference evidence="8 9" key="1">
    <citation type="journal article" date="2020" name="Mol. Plant">
        <title>The Chromosome-Based Rubber Tree Genome Provides New Insights into Spurge Genome Evolution and Rubber Biosynthesis.</title>
        <authorList>
            <person name="Liu J."/>
            <person name="Shi C."/>
            <person name="Shi C.C."/>
            <person name="Li W."/>
            <person name="Zhang Q.J."/>
            <person name="Zhang Y."/>
            <person name="Li K."/>
            <person name="Lu H.F."/>
            <person name="Shi C."/>
            <person name="Zhu S.T."/>
            <person name="Xiao Z.Y."/>
            <person name="Nan H."/>
            <person name="Yue Y."/>
            <person name="Zhu X.G."/>
            <person name="Wu Y."/>
            <person name="Hong X.N."/>
            <person name="Fan G.Y."/>
            <person name="Tong Y."/>
            <person name="Zhang D."/>
            <person name="Mao C.L."/>
            <person name="Liu Y.L."/>
            <person name="Hao S.J."/>
            <person name="Liu W.Q."/>
            <person name="Lv M.Q."/>
            <person name="Zhang H.B."/>
            <person name="Liu Y."/>
            <person name="Hu-Tang G.R."/>
            <person name="Wang J.P."/>
            <person name="Wang J.H."/>
            <person name="Sun Y.H."/>
            <person name="Ni S.B."/>
            <person name="Chen W.B."/>
            <person name="Zhang X.C."/>
            <person name="Jiao Y.N."/>
            <person name="Eichler E.E."/>
            <person name="Li G.H."/>
            <person name="Liu X."/>
            <person name="Gao L.Z."/>
        </authorList>
    </citation>
    <scope>NUCLEOTIDE SEQUENCE [LARGE SCALE GENOMIC DNA]</scope>
    <source>
        <strain evidence="9">cv. GT1</strain>
        <tissue evidence="8">Leaf</tissue>
    </source>
</reference>
<dbReference type="InterPro" id="IPR032675">
    <property type="entry name" value="LRR_dom_sf"/>
</dbReference>
<dbReference type="EMBL" id="JAAGAX010000003">
    <property type="protein sequence ID" value="KAF2318879.1"/>
    <property type="molecule type" value="Genomic_DNA"/>
</dbReference>
<keyword evidence="4" id="KW-1133">Transmembrane helix</keyword>
<proteinExistence type="predicted"/>
<evidence type="ECO:0008006" key="10">
    <source>
        <dbReference type="Google" id="ProtNLM"/>
    </source>
</evidence>
<gene>
    <name evidence="8" type="ORF">GH714_011409</name>
</gene>
<dbReference type="SUPFAM" id="SSF52047">
    <property type="entry name" value="RNI-like"/>
    <property type="match status" value="1"/>
</dbReference>
<evidence type="ECO:0000256" key="6">
    <source>
        <dbReference type="ARBA" id="ARBA00023170"/>
    </source>
</evidence>
<keyword evidence="3" id="KW-0732">Signal</keyword>
<keyword evidence="2" id="KW-0812">Transmembrane</keyword>
<comment type="subcellular location">
    <subcellularLocation>
        <location evidence="1">Membrane</location>
        <topology evidence="1">Single-pass type I membrane protein</topology>
    </subcellularLocation>
</comment>
<dbReference type="Gene3D" id="3.80.10.10">
    <property type="entry name" value="Ribonuclease Inhibitor"/>
    <property type="match status" value="1"/>
</dbReference>
<dbReference type="GO" id="GO:0016020">
    <property type="term" value="C:membrane"/>
    <property type="evidence" value="ECO:0007669"/>
    <property type="project" value="UniProtKB-SubCell"/>
</dbReference>
<protein>
    <recommendedName>
        <fullName evidence="10">Leucine-rich repeat-containing N-terminal plant-type domain-containing protein</fullName>
    </recommendedName>
</protein>
<evidence type="ECO:0000256" key="5">
    <source>
        <dbReference type="ARBA" id="ARBA00023136"/>
    </source>
</evidence>
<keyword evidence="5" id="KW-0472">Membrane</keyword>
<dbReference type="InterPro" id="IPR046956">
    <property type="entry name" value="RLP23-like"/>
</dbReference>
<comment type="caution">
    <text evidence="8">The sequence shown here is derived from an EMBL/GenBank/DDBJ whole genome shotgun (WGS) entry which is preliminary data.</text>
</comment>
<keyword evidence="9" id="KW-1185">Reference proteome</keyword>
<evidence type="ECO:0000256" key="7">
    <source>
        <dbReference type="ARBA" id="ARBA00023180"/>
    </source>
</evidence>
<dbReference type="Proteomes" id="UP000467840">
    <property type="component" value="Chromosome 10"/>
</dbReference>
<evidence type="ECO:0000256" key="4">
    <source>
        <dbReference type="ARBA" id="ARBA00022989"/>
    </source>
</evidence>
<accession>A0A6A6N3Z8</accession>
<dbReference type="PANTHER" id="PTHR48061:SF46">
    <property type="entry name" value="LEUCINE-RICH REPEAT-CONTAINING N-TERMINAL PLANT-TYPE DOMAIN-CONTAINING PROTEIN"/>
    <property type="match status" value="1"/>
</dbReference>
<keyword evidence="6" id="KW-0675">Receptor</keyword>
<dbReference type="PANTHER" id="PTHR48061">
    <property type="entry name" value="LEUCINE-RICH REPEAT RECEPTOR PROTEIN KINASE EMS1-LIKE-RELATED"/>
    <property type="match status" value="1"/>
</dbReference>
<dbReference type="AlphaFoldDB" id="A0A6A6N3Z8"/>
<name>A0A6A6N3Z8_HEVBR</name>